<proteinExistence type="predicted"/>
<accession>A0ABW4UXX5</accession>
<reference evidence="3" key="1">
    <citation type="journal article" date="2019" name="Int. J. Syst. Evol. Microbiol.">
        <title>The Global Catalogue of Microorganisms (GCM) 10K type strain sequencing project: providing services to taxonomists for standard genome sequencing and annotation.</title>
        <authorList>
            <consortium name="The Broad Institute Genomics Platform"/>
            <consortium name="The Broad Institute Genome Sequencing Center for Infectious Disease"/>
            <person name="Wu L."/>
            <person name="Ma J."/>
        </authorList>
    </citation>
    <scope>NUCLEOTIDE SEQUENCE [LARGE SCALE GENOMIC DNA]</scope>
    <source>
        <strain evidence="3">CGMCC 1.15067</strain>
    </source>
</reference>
<feature type="signal peptide" evidence="1">
    <location>
        <begin position="1"/>
        <end position="27"/>
    </location>
</feature>
<dbReference type="EMBL" id="JBHUGF010000011">
    <property type="protein sequence ID" value="MFD1992372.1"/>
    <property type="molecule type" value="Genomic_DNA"/>
</dbReference>
<gene>
    <name evidence="2" type="ORF">ACFSGI_20575</name>
</gene>
<dbReference type="Proteomes" id="UP001597403">
    <property type="component" value="Unassembled WGS sequence"/>
</dbReference>
<sequence>MNIKKNATKWLMITIILCALSIETVSAAKFHANQQLTSNGEPLTANTVNIEQSDVPIHQANVFTITKDSKVIATDPTLNITIRGEEKSDGTYKNMSIHTPTFNRMLEGVQVVNPEYAPQIISSDVDGDGQPEIIVILTNGYGTGVDRTEVQVYHQDGTAIGVEDAQHAWSKHFQAQIKGKQIELLLNKQTMTLPTSILQDDSISEDTAVEVGSVQQYKIVDGQLVVAVSVQIGMMNVLGELTTVYQYQQGILQAKSSSLQLDEPYRSAIQKN</sequence>
<evidence type="ECO:0000256" key="1">
    <source>
        <dbReference type="SAM" id="SignalP"/>
    </source>
</evidence>
<evidence type="ECO:0000313" key="3">
    <source>
        <dbReference type="Proteomes" id="UP001597403"/>
    </source>
</evidence>
<keyword evidence="3" id="KW-1185">Reference proteome</keyword>
<dbReference type="RefSeq" id="WP_204826074.1">
    <property type="nucleotide sequence ID" value="NZ_JBHUGF010000011.1"/>
</dbReference>
<evidence type="ECO:0008006" key="4">
    <source>
        <dbReference type="Google" id="ProtNLM"/>
    </source>
</evidence>
<feature type="chain" id="PRO_5047266307" description="VCBS repeat-containing protein" evidence="1">
    <location>
        <begin position="28"/>
        <end position="272"/>
    </location>
</feature>
<organism evidence="2 3">
    <name type="scientific">Paenibacillus nicotianae</name>
    <dbReference type="NCBI Taxonomy" id="1526551"/>
    <lineage>
        <taxon>Bacteria</taxon>
        <taxon>Bacillati</taxon>
        <taxon>Bacillota</taxon>
        <taxon>Bacilli</taxon>
        <taxon>Bacillales</taxon>
        <taxon>Paenibacillaceae</taxon>
        <taxon>Paenibacillus</taxon>
    </lineage>
</organism>
<name>A0ABW4UXX5_9BACL</name>
<keyword evidence="1" id="KW-0732">Signal</keyword>
<protein>
    <recommendedName>
        <fullName evidence="4">VCBS repeat-containing protein</fullName>
    </recommendedName>
</protein>
<comment type="caution">
    <text evidence="2">The sequence shown here is derived from an EMBL/GenBank/DDBJ whole genome shotgun (WGS) entry which is preliminary data.</text>
</comment>
<evidence type="ECO:0000313" key="2">
    <source>
        <dbReference type="EMBL" id="MFD1992372.1"/>
    </source>
</evidence>